<dbReference type="RefSeq" id="WP_103203817.1">
    <property type="nucleotide sequence ID" value="NZ_CVTD020000028.1"/>
</dbReference>
<feature type="transmembrane region" description="Helical" evidence="1">
    <location>
        <begin position="126"/>
        <end position="143"/>
    </location>
</feature>
<proteinExistence type="predicted"/>
<keyword evidence="3" id="KW-1185">Reference proteome</keyword>
<feature type="transmembrane region" description="Helical" evidence="1">
    <location>
        <begin position="99"/>
        <end position="119"/>
    </location>
</feature>
<name>A0A0H5SJQ7_HERHM</name>
<keyword evidence="1" id="KW-0472">Membrane</keyword>
<evidence type="ECO:0000313" key="3">
    <source>
        <dbReference type="Proteomes" id="UP000236497"/>
    </source>
</evidence>
<organism evidence="2 3">
    <name type="scientific">Herbinix hemicellulosilytica</name>
    <dbReference type="NCBI Taxonomy" id="1564487"/>
    <lineage>
        <taxon>Bacteria</taxon>
        <taxon>Bacillati</taxon>
        <taxon>Bacillota</taxon>
        <taxon>Clostridia</taxon>
        <taxon>Lachnospirales</taxon>
        <taxon>Lachnospiraceae</taxon>
        <taxon>Herbinix</taxon>
    </lineage>
</organism>
<gene>
    <name evidence="2" type="ORF">HHT355_2561</name>
</gene>
<accession>A0A0H5SJQ7</accession>
<dbReference type="Proteomes" id="UP000236497">
    <property type="component" value="Unassembled WGS sequence"/>
</dbReference>
<reference evidence="2 3" key="1">
    <citation type="submission" date="2015-06" db="EMBL/GenBank/DDBJ databases">
        <authorList>
            <person name="Wibberg Daniel"/>
        </authorList>
    </citation>
    <scope>NUCLEOTIDE SEQUENCE [LARGE SCALE GENOMIC DNA]</scope>
    <source>
        <strain evidence="2 3">T3/55T</strain>
    </source>
</reference>
<evidence type="ECO:0000256" key="1">
    <source>
        <dbReference type="SAM" id="Phobius"/>
    </source>
</evidence>
<keyword evidence="1" id="KW-1133">Transmembrane helix</keyword>
<keyword evidence="1" id="KW-0812">Transmembrane</keyword>
<dbReference type="AlphaFoldDB" id="A0A0H5SJQ7"/>
<dbReference type="OrthoDB" id="2067602at2"/>
<dbReference type="EMBL" id="CVTD020000028">
    <property type="protein sequence ID" value="CRZ35744.1"/>
    <property type="molecule type" value="Genomic_DNA"/>
</dbReference>
<evidence type="ECO:0000313" key="2">
    <source>
        <dbReference type="EMBL" id="CRZ35744.1"/>
    </source>
</evidence>
<feature type="transmembrane region" description="Helical" evidence="1">
    <location>
        <begin position="29"/>
        <end position="52"/>
    </location>
</feature>
<protein>
    <submittedName>
        <fullName evidence="2">Putative membrane protein</fullName>
    </submittedName>
</protein>
<sequence length="144" mass="15805">MWEYVLKGLIGLFLITTAAQDIISRKIKVWVVALYTLLVCICIPFCPSLTVLDRLFGLLLGTGVVLLSKATKGKIGMGDGLVLSVTGLGLGFWCNLELFALALAIAAAFSVFLLILRLVNMKNSIPFIPFILFSYLFLHIPIWA</sequence>